<dbReference type="EMBL" id="AGNL01021839">
    <property type="protein sequence ID" value="EJK59998.1"/>
    <property type="molecule type" value="Genomic_DNA"/>
</dbReference>
<reference evidence="2 3" key="1">
    <citation type="journal article" date="2012" name="Genome Biol.">
        <title>Genome and low-iron response of an oceanic diatom adapted to chronic iron limitation.</title>
        <authorList>
            <person name="Lommer M."/>
            <person name="Specht M."/>
            <person name="Roy A.S."/>
            <person name="Kraemer L."/>
            <person name="Andreson R."/>
            <person name="Gutowska M.A."/>
            <person name="Wolf J."/>
            <person name="Bergner S.V."/>
            <person name="Schilhabel M.B."/>
            <person name="Klostermeier U.C."/>
            <person name="Beiko R.G."/>
            <person name="Rosenstiel P."/>
            <person name="Hippler M."/>
            <person name="Laroche J."/>
        </authorList>
    </citation>
    <scope>NUCLEOTIDE SEQUENCE [LARGE SCALE GENOMIC DNA]</scope>
    <source>
        <strain evidence="2 3">CCMP1005</strain>
    </source>
</reference>
<comment type="caution">
    <text evidence="2">The sequence shown here is derived from an EMBL/GenBank/DDBJ whole genome shotgun (WGS) entry which is preliminary data.</text>
</comment>
<name>K0S1M7_THAOC</name>
<evidence type="ECO:0000256" key="1">
    <source>
        <dbReference type="SAM" id="MobiDB-lite"/>
    </source>
</evidence>
<gene>
    <name evidence="2" type="ORF">THAOC_19725</name>
</gene>
<feature type="non-terminal residue" evidence="2">
    <location>
        <position position="1"/>
    </location>
</feature>
<sequence length="49" mass="4693">DGATTTDGATNGATDGDGATADDGATPMMEADDGATDPDNTCGDTLDNL</sequence>
<organism evidence="2 3">
    <name type="scientific">Thalassiosira oceanica</name>
    <name type="common">Marine diatom</name>
    <dbReference type="NCBI Taxonomy" id="159749"/>
    <lineage>
        <taxon>Eukaryota</taxon>
        <taxon>Sar</taxon>
        <taxon>Stramenopiles</taxon>
        <taxon>Ochrophyta</taxon>
        <taxon>Bacillariophyta</taxon>
        <taxon>Coscinodiscophyceae</taxon>
        <taxon>Thalassiosirophycidae</taxon>
        <taxon>Thalassiosirales</taxon>
        <taxon>Thalassiosiraceae</taxon>
        <taxon>Thalassiosira</taxon>
    </lineage>
</organism>
<feature type="compositionally biased region" description="Low complexity" evidence="1">
    <location>
        <begin position="1"/>
        <end position="26"/>
    </location>
</feature>
<dbReference type="Proteomes" id="UP000266841">
    <property type="component" value="Unassembled WGS sequence"/>
</dbReference>
<feature type="compositionally biased region" description="Polar residues" evidence="1">
    <location>
        <begin position="38"/>
        <end position="49"/>
    </location>
</feature>
<feature type="region of interest" description="Disordered" evidence="1">
    <location>
        <begin position="1"/>
        <end position="49"/>
    </location>
</feature>
<evidence type="ECO:0000313" key="3">
    <source>
        <dbReference type="Proteomes" id="UP000266841"/>
    </source>
</evidence>
<keyword evidence="3" id="KW-1185">Reference proteome</keyword>
<dbReference type="AlphaFoldDB" id="K0S1M7"/>
<protein>
    <submittedName>
        <fullName evidence="2">Uncharacterized protein</fullName>
    </submittedName>
</protein>
<accession>K0S1M7</accession>
<proteinExistence type="predicted"/>
<evidence type="ECO:0000313" key="2">
    <source>
        <dbReference type="EMBL" id="EJK59998.1"/>
    </source>
</evidence>